<keyword evidence="3" id="KW-0554">One-carbon metabolism</keyword>
<dbReference type="AlphaFoldDB" id="A0A8S2AV26"/>
<comment type="catalytic activity">
    <reaction evidence="10">
        <text>(6R)-5,10-methylene-5,6,7,8-tetrahydrofolate + NADP(+) = (6R)-5,10-methenyltetrahydrofolate + NADPH</text>
        <dbReference type="Rhea" id="RHEA:22812"/>
        <dbReference type="ChEBI" id="CHEBI:15636"/>
        <dbReference type="ChEBI" id="CHEBI:57455"/>
        <dbReference type="ChEBI" id="CHEBI:57783"/>
        <dbReference type="ChEBI" id="CHEBI:58349"/>
        <dbReference type="EC" id="1.5.1.5"/>
    </reaction>
</comment>
<dbReference type="FunFam" id="3.40.50.10860:FF:000001">
    <property type="entry name" value="Bifunctional protein FolD"/>
    <property type="match status" value="1"/>
</dbReference>
<dbReference type="Pfam" id="PF00763">
    <property type="entry name" value="THF_DHG_CYH"/>
    <property type="match status" value="2"/>
</dbReference>
<accession>A0A8S2AV26</accession>
<evidence type="ECO:0000256" key="1">
    <source>
        <dbReference type="ARBA" id="ARBA00004777"/>
    </source>
</evidence>
<evidence type="ECO:0000256" key="3">
    <source>
        <dbReference type="ARBA" id="ARBA00022563"/>
    </source>
</evidence>
<evidence type="ECO:0000256" key="2">
    <source>
        <dbReference type="ARBA" id="ARBA00011738"/>
    </source>
</evidence>
<evidence type="ECO:0000259" key="13">
    <source>
        <dbReference type="Pfam" id="PF00763"/>
    </source>
</evidence>
<evidence type="ECO:0000313" key="15">
    <source>
        <dbReference type="EMBL" id="CAE6143769.1"/>
    </source>
</evidence>
<dbReference type="Proteomes" id="UP000682877">
    <property type="component" value="Chromosome 6"/>
</dbReference>
<comment type="subunit">
    <text evidence="2">Homodimer.</text>
</comment>
<dbReference type="GO" id="GO:0035999">
    <property type="term" value="P:tetrahydrofolate interconversion"/>
    <property type="evidence" value="ECO:0007669"/>
    <property type="project" value="TreeGrafter"/>
</dbReference>
<feature type="domain" description="Tetrahydrofolate dehydrogenase/cyclohydrolase catalytic" evidence="13">
    <location>
        <begin position="402"/>
        <end position="517"/>
    </location>
</feature>
<evidence type="ECO:0000256" key="8">
    <source>
        <dbReference type="ARBA" id="ARBA00023268"/>
    </source>
</evidence>
<feature type="domain" description="Tetrahydrofolate dehydrogenase/cyclohydrolase NAD(P)-binding" evidence="14">
    <location>
        <begin position="538"/>
        <end position="678"/>
    </location>
</feature>
<dbReference type="InterPro" id="IPR000672">
    <property type="entry name" value="THF_DH/CycHdrlase"/>
</dbReference>
<evidence type="ECO:0000256" key="6">
    <source>
        <dbReference type="ARBA" id="ARBA00023002"/>
    </source>
</evidence>
<dbReference type="Gene3D" id="3.40.50.720">
    <property type="entry name" value="NAD(P)-binding Rossmann-like Domain"/>
    <property type="match status" value="2"/>
</dbReference>
<dbReference type="Gene3D" id="3.40.50.10860">
    <property type="entry name" value="Leucine Dehydrogenase, chain A, domain 1"/>
    <property type="match status" value="2"/>
</dbReference>
<dbReference type="InterPro" id="IPR020631">
    <property type="entry name" value="THF_DH/CycHdrlase_NAD-bd_dom"/>
</dbReference>
<dbReference type="GO" id="GO:0004488">
    <property type="term" value="F:methylenetetrahydrofolate dehydrogenase (NADP+) activity"/>
    <property type="evidence" value="ECO:0007669"/>
    <property type="project" value="UniProtKB-EC"/>
</dbReference>
<dbReference type="InterPro" id="IPR036291">
    <property type="entry name" value="NAD(P)-bd_dom_sf"/>
</dbReference>
<keyword evidence="7" id="KW-0601">Photorespiration</keyword>
<dbReference type="HAMAP" id="MF_01576">
    <property type="entry name" value="THF_DHG_CYH"/>
    <property type="match status" value="1"/>
</dbReference>
<dbReference type="NCBIfam" id="NF010783">
    <property type="entry name" value="PRK14186.1"/>
    <property type="match status" value="1"/>
</dbReference>
<evidence type="ECO:0000256" key="10">
    <source>
        <dbReference type="ARBA" id="ARBA00052194"/>
    </source>
</evidence>
<feature type="domain" description="Tetrahydrofolate dehydrogenase/cyclohydrolase NAD(P)-binding" evidence="14">
    <location>
        <begin position="223"/>
        <end position="333"/>
    </location>
</feature>
<reference evidence="15" key="1">
    <citation type="submission" date="2021-01" db="EMBL/GenBank/DDBJ databases">
        <authorList>
            <person name="Bezrukov I."/>
        </authorList>
    </citation>
    <scope>NUCLEOTIDE SEQUENCE</scope>
</reference>
<dbReference type="PANTHER" id="PTHR48099:SF5">
    <property type="entry name" value="C-1-TETRAHYDROFOLATE SYNTHASE, CYTOPLASMIC"/>
    <property type="match status" value="1"/>
</dbReference>
<evidence type="ECO:0000313" key="16">
    <source>
        <dbReference type="Proteomes" id="UP000682877"/>
    </source>
</evidence>
<comment type="function">
    <text evidence="11">Catalyzes the oxidation of 5,10-methylenetetrahydrofolate to 5,10-methenyltetrahydrofolate and then the hydrolysis of 5,10-methenyltetrahydrofolate to 10-formyltetrahydrofolate.</text>
</comment>
<keyword evidence="6" id="KW-0560">Oxidoreductase</keyword>
<keyword evidence="4" id="KW-0378">Hydrolase</keyword>
<comment type="catalytic activity">
    <reaction evidence="9">
        <text>(6R)-5,10-methenyltetrahydrofolate + H2O = (6R)-10-formyltetrahydrofolate + H(+)</text>
        <dbReference type="Rhea" id="RHEA:23700"/>
        <dbReference type="ChEBI" id="CHEBI:15377"/>
        <dbReference type="ChEBI" id="CHEBI:15378"/>
        <dbReference type="ChEBI" id="CHEBI:57455"/>
        <dbReference type="ChEBI" id="CHEBI:195366"/>
        <dbReference type="EC" id="3.5.4.9"/>
    </reaction>
</comment>
<dbReference type="PROSITE" id="PS00767">
    <property type="entry name" value="THF_DHG_CYH_2"/>
    <property type="match status" value="1"/>
</dbReference>
<dbReference type="PRINTS" id="PR00085">
    <property type="entry name" value="THFDHDRGNASE"/>
</dbReference>
<dbReference type="PANTHER" id="PTHR48099">
    <property type="entry name" value="C-1-TETRAHYDROFOLATE SYNTHASE, CYTOPLASMIC-RELATED"/>
    <property type="match status" value="1"/>
</dbReference>
<dbReference type="GO" id="GO:0004477">
    <property type="term" value="F:methenyltetrahydrofolate cyclohydrolase activity"/>
    <property type="evidence" value="ECO:0007669"/>
    <property type="project" value="UniProtKB-EC"/>
</dbReference>
<evidence type="ECO:0000256" key="7">
    <source>
        <dbReference type="ARBA" id="ARBA00023238"/>
    </source>
</evidence>
<gene>
    <name evidence="15" type="ORF">AARE701A_LOCUS17188</name>
</gene>
<dbReference type="CDD" id="cd01080">
    <property type="entry name" value="NAD_bind_m-THF_DH_Cyclohyd"/>
    <property type="match status" value="1"/>
</dbReference>
<organism evidence="15 16">
    <name type="scientific">Arabidopsis arenosa</name>
    <name type="common">Sand rock-cress</name>
    <name type="synonym">Cardaminopsis arenosa</name>
    <dbReference type="NCBI Taxonomy" id="38785"/>
    <lineage>
        <taxon>Eukaryota</taxon>
        <taxon>Viridiplantae</taxon>
        <taxon>Streptophyta</taxon>
        <taxon>Embryophyta</taxon>
        <taxon>Tracheophyta</taxon>
        <taxon>Spermatophyta</taxon>
        <taxon>Magnoliopsida</taxon>
        <taxon>eudicotyledons</taxon>
        <taxon>Gunneridae</taxon>
        <taxon>Pentapetalae</taxon>
        <taxon>rosids</taxon>
        <taxon>malvids</taxon>
        <taxon>Brassicales</taxon>
        <taxon>Brassicaceae</taxon>
        <taxon>Camelineae</taxon>
        <taxon>Arabidopsis</taxon>
    </lineage>
</organism>
<dbReference type="EMBL" id="LR999456">
    <property type="protein sequence ID" value="CAE6143769.1"/>
    <property type="molecule type" value="Genomic_DNA"/>
</dbReference>
<dbReference type="GO" id="GO:0005829">
    <property type="term" value="C:cytosol"/>
    <property type="evidence" value="ECO:0007669"/>
    <property type="project" value="TreeGrafter"/>
</dbReference>
<evidence type="ECO:0000256" key="9">
    <source>
        <dbReference type="ARBA" id="ARBA00036357"/>
    </source>
</evidence>
<comment type="similarity">
    <text evidence="12">Belongs to the tetrahydrofolate dehydrogenase/cyclohydrolase family.</text>
</comment>
<evidence type="ECO:0000256" key="4">
    <source>
        <dbReference type="ARBA" id="ARBA00022801"/>
    </source>
</evidence>
<keyword evidence="8" id="KW-0511">Multifunctional enzyme</keyword>
<keyword evidence="16" id="KW-1185">Reference proteome</keyword>
<dbReference type="GO" id="GO:0009853">
    <property type="term" value="P:photorespiration"/>
    <property type="evidence" value="ECO:0007669"/>
    <property type="project" value="UniProtKB-KW"/>
</dbReference>
<proteinExistence type="inferred from homology"/>
<keyword evidence="5" id="KW-0521">NADP</keyword>
<feature type="domain" description="Tetrahydrofolate dehydrogenase/cyclohydrolase catalytic" evidence="13">
    <location>
        <begin position="75"/>
        <end position="176"/>
    </location>
</feature>
<evidence type="ECO:0008006" key="17">
    <source>
        <dbReference type="Google" id="ProtNLM"/>
    </source>
</evidence>
<dbReference type="InterPro" id="IPR046346">
    <property type="entry name" value="Aminoacid_DH-like_N_sf"/>
</dbReference>
<evidence type="ECO:0000256" key="11">
    <source>
        <dbReference type="ARBA" id="ARBA00058319"/>
    </source>
</evidence>
<evidence type="ECO:0000256" key="12">
    <source>
        <dbReference type="ARBA" id="ARBA00061364"/>
    </source>
</evidence>
<evidence type="ECO:0000259" key="14">
    <source>
        <dbReference type="Pfam" id="PF02882"/>
    </source>
</evidence>
<sequence length="692" mass="75132">MFTNCSSSTTSLQLRVGPTLLNHRSGIINLNRHNSVFFPGRSVRQLSLRTTASRSGHILSIRSSADHAAMVFDEMAVALNIMDEIRVETSRMEKSISAVPGLAVILFGDSKSSKAYEVPGLMVGIKTLVVRLAEDSSEEEVLKYVSNFNDDPCVHGILVQSPLPSHMDDKNILNALVLKYLIALALSENRFAFRVFQKDASSCYAGTTLRSKEREQLFSEGVTLLREDATVTIIHSKTKNPEEITRQADIIISAVGQPNMVRGSWIKPGAVVINVGTSVVKDPSAPYGFRMVGDICYEEVCKVASAITPDACGPSLLMAKAMLLSNTLTSAKRIHNFIKTMASMIFTDCSSSTTSRLIHLNRRNGAFLPHPCVGQLSLRNTTSGRGCTLSIRSSSSPSAIVINGKAEAKKIRDDIKIEVSSMKESIGVVPGLAVILVGKNEESATYVRNKKKACESVGIKSFEVGLAEDSSEEEVLKYVSGFNDDPSVHGILVQLPLPSHMDEQKILSAVSIEKDVDGFHPLNIGRLAMRGREPLFVPCTPKGCIELLHRYNIEIKGKKAVVIGRSNIVGMPAALLLQREDATVSIIHSRTKNPEEITRQADILISAVGKPNMVRGSWIKPGAVIIDVGIKQVEDRLVGDICYAEACKVASAITPVPGGVGPMTIAMLLFNTLTSAKRIHYFQSSSDLKDDC</sequence>
<dbReference type="Pfam" id="PF02882">
    <property type="entry name" value="THF_DHG_CYH_C"/>
    <property type="match status" value="2"/>
</dbReference>
<dbReference type="InterPro" id="IPR020630">
    <property type="entry name" value="THF_DH/CycHdrlase_cat_dom"/>
</dbReference>
<dbReference type="FunFam" id="3.40.50.720:FF:000006">
    <property type="entry name" value="Bifunctional protein FolD"/>
    <property type="match status" value="1"/>
</dbReference>
<evidence type="ECO:0000256" key="5">
    <source>
        <dbReference type="ARBA" id="ARBA00022857"/>
    </source>
</evidence>
<dbReference type="InterPro" id="IPR020867">
    <property type="entry name" value="THF_DH/CycHdrlase_CS"/>
</dbReference>
<dbReference type="SUPFAM" id="SSF51735">
    <property type="entry name" value="NAD(P)-binding Rossmann-fold domains"/>
    <property type="match status" value="2"/>
</dbReference>
<protein>
    <recommendedName>
        <fullName evidence="17">Methenyltetrahydrofolate cyclohydrolase</fullName>
    </recommendedName>
</protein>
<name>A0A8S2AV26_ARAAE</name>
<dbReference type="SUPFAM" id="SSF53223">
    <property type="entry name" value="Aminoacid dehydrogenase-like, N-terminal domain"/>
    <property type="match status" value="2"/>
</dbReference>
<comment type="pathway">
    <text evidence="1">One-carbon metabolism; tetrahydrofolate interconversion.</text>
</comment>